<name>A0A8E2VMV6_9RHOB</name>
<gene>
    <name evidence="3" type="ORF">C8N38_101334</name>
</gene>
<reference evidence="3 4" key="1">
    <citation type="submission" date="2018-04" db="EMBL/GenBank/DDBJ databases">
        <title>Genomic Encyclopedia of Archaeal and Bacterial Type Strains, Phase II (KMG-II): from individual species to whole genera.</title>
        <authorList>
            <person name="Goeker M."/>
        </authorList>
    </citation>
    <scope>NUCLEOTIDE SEQUENCE [LARGE SCALE GENOMIC DNA]</scope>
    <source>
        <strain evidence="3 4">DSM 19783</strain>
    </source>
</reference>
<dbReference type="InterPro" id="IPR009936">
    <property type="entry name" value="DUF1468"/>
</dbReference>
<feature type="domain" description="DUF1468" evidence="2">
    <location>
        <begin position="14"/>
        <end position="147"/>
    </location>
</feature>
<feature type="transmembrane region" description="Helical" evidence="1">
    <location>
        <begin position="46"/>
        <end position="67"/>
    </location>
</feature>
<dbReference type="EMBL" id="QAYC01000001">
    <property type="protein sequence ID" value="PTW52030.1"/>
    <property type="molecule type" value="Genomic_DNA"/>
</dbReference>
<feature type="transmembrane region" description="Helical" evidence="1">
    <location>
        <begin position="12"/>
        <end position="34"/>
    </location>
</feature>
<feature type="transmembrane region" description="Helical" evidence="1">
    <location>
        <begin position="79"/>
        <end position="108"/>
    </location>
</feature>
<evidence type="ECO:0000259" key="2">
    <source>
        <dbReference type="Pfam" id="PF07331"/>
    </source>
</evidence>
<keyword evidence="1" id="KW-0472">Membrane</keyword>
<sequence>MQRDPMHRDWPDILGGLALAAIGAAAAGWALAQYDIGTLRRMGPGFFPAILGGLLTVLGLVVALPALRRRSDAPGIEPLAALAVLAAILVFGLGLFRIGLVAATAAAVLVASLPAPRPGWGWRLALAAAIALLTVVVFGLGLRMSLPLWPRLP</sequence>
<keyword evidence="1" id="KW-0812">Transmembrane</keyword>
<keyword evidence="1" id="KW-1133">Transmembrane helix</keyword>
<comment type="caution">
    <text evidence="3">The sequence shown here is derived from an EMBL/GenBank/DDBJ whole genome shotgun (WGS) entry which is preliminary data.</text>
</comment>
<evidence type="ECO:0000313" key="3">
    <source>
        <dbReference type="EMBL" id="PTW52030.1"/>
    </source>
</evidence>
<protein>
    <submittedName>
        <fullName evidence="3">Tripartite tricarboxylate transporter TctB family protein</fullName>
    </submittedName>
</protein>
<proteinExistence type="predicted"/>
<feature type="transmembrane region" description="Helical" evidence="1">
    <location>
        <begin position="120"/>
        <end position="142"/>
    </location>
</feature>
<dbReference type="AlphaFoldDB" id="A0A8E2VMV6"/>
<accession>A0A8E2VMV6</accession>
<dbReference type="Pfam" id="PF07331">
    <property type="entry name" value="TctB"/>
    <property type="match status" value="1"/>
</dbReference>
<evidence type="ECO:0000313" key="4">
    <source>
        <dbReference type="Proteomes" id="UP000244037"/>
    </source>
</evidence>
<keyword evidence="4" id="KW-1185">Reference proteome</keyword>
<organism evidence="3 4">
    <name type="scientific">Rhodovulum kholense</name>
    <dbReference type="NCBI Taxonomy" id="453584"/>
    <lineage>
        <taxon>Bacteria</taxon>
        <taxon>Pseudomonadati</taxon>
        <taxon>Pseudomonadota</taxon>
        <taxon>Alphaproteobacteria</taxon>
        <taxon>Rhodobacterales</taxon>
        <taxon>Paracoccaceae</taxon>
        <taxon>Rhodovulum</taxon>
    </lineage>
</organism>
<dbReference type="Proteomes" id="UP000244037">
    <property type="component" value="Unassembled WGS sequence"/>
</dbReference>
<evidence type="ECO:0000256" key="1">
    <source>
        <dbReference type="SAM" id="Phobius"/>
    </source>
</evidence>